<evidence type="ECO:0000313" key="8">
    <source>
        <dbReference type="Proteomes" id="UP000807306"/>
    </source>
</evidence>
<feature type="compositionally biased region" description="Low complexity" evidence="5">
    <location>
        <begin position="909"/>
        <end position="929"/>
    </location>
</feature>
<comment type="caution">
    <text evidence="7">The sequence shown here is derived from an EMBL/GenBank/DDBJ whole genome shotgun (WGS) entry which is preliminary data.</text>
</comment>
<feature type="region of interest" description="Disordered" evidence="5">
    <location>
        <begin position="144"/>
        <end position="443"/>
    </location>
</feature>
<dbReference type="Gene3D" id="4.10.1060.10">
    <property type="entry name" value="Zinc finger, RanBP2-type"/>
    <property type="match status" value="1"/>
</dbReference>
<gene>
    <name evidence="7" type="ORF">CPB83DRAFT_848625</name>
</gene>
<feature type="domain" description="RanBP2-type" evidence="6">
    <location>
        <begin position="723"/>
        <end position="752"/>
    </location>
</feature>
<name>A0A9P6EM96_9AGAR</name>
<feature type="region of interest" description="Disordered" evidence="5">
    <location>
        <begin position="58"/>
        <end position="102"/>
    </location>
</feature>
<evidence type="ECO:0000256" key="5">
    <source>
        <dbReference type="SAM" id="MobiDB-lite"/>
    </source>
</evidence>
<evidence type="ECO:0000256" key="3">
    <source>
        <dbReference type="ARBA" id="ARBA00022833"/>
    </source>
</evidence>
<protein>
    <recommendedName>
        <fullName evidence="6">RanBP2-type domain-containing protein</fullName>
    </recommendedName>
</protein>
<evidence type="ECO:0000256" key="4">
    <source>
        <dbReference type="PROSITE-ProRule" id="PRU00322"/>
    </source>
</evidence>
<feature type="region of interest" description="Disordered" evidence="5">
    <location>
        <begin position="749"/>
        <end position="770"/>
    </location>
</feature>
<feature type="compositionally biased region" description="Polar residues" evidence="5">
    <location>
        <begin position="516"/>
        <end position="534"/>
    </location>
</feature>
<reference evidence="7" key="1">
    <citation type="submission" date="2020-11" db="EMBL/GenBank/DDBJ databases">
        <authorList>
            <consortium name="DOE Joint Genome Institute"/>
            <person name="Ahrendt S."/>
            <person name="Riley R."/>
            <person name="Andreopoulos W."/>
            <person name="Labutti K."/>
            <person name="Pangilinan J."/>
            <person name="Ruiz-Duenas F.J."/>
            <person name="Barrasa J.M."/>
            <person name="Sanchez-Garcia M."/>
            <person name="Camarero S."/>
            <person name="Miyauchi S."/>
            <person name="Serrano A."/>
            <person name="Linde D."/>
            <person name="Babiker R."/>
            <person name="Drula E."/>
            <person name="Ayuso-Fernandez I."/>
            <person name="Pacheco R."/>
            <person name="Padilla G."/>
            <person name="Ferreira P."/>
            <person name="Barriuso J."/>
            <person name="Kellner H."/>
            <person name="Castanera R."/>
            <person name="Alfaro M."/>
            <person name="Ramirez L."/>
            <person name="Pisabarro A.G."/>
            <person name="Kuo A."/>
            <person name="Tritt A."/>
            <person name="Lipzen A."/>
            <person name="He G."/>
            <person name="Yan M."/>
            <person name="Ng V."/>
            <person name="Cullen D."/>
            <person name="Martin F."/>
            <person name="Rosso M.-N."/>
            <person name="Henrissat B."/>
            <person name="Hibbett D."/>
            <person name="Martinez A.T."/>
            <person name="Grigoriev I.V."/>
        </authorList>
    </citation>
    <scope>NUCLEOTIDE SEQUENCE</scope>
    <source>
        <strain evidence="7">CBS 506.95</strain>
    </source>
</reference>
<sequence length="1035" mass="106744">MSAIRNSQNRSQTRKKRTAPYARGLFGTFARFFGFGGDDQTEEISEFNGSIGNGNGAATGLSLNGHAHKPQYNPGNRSPLKPSMAGNGSTFTLSESPPAAAVPNSEQVANFFSQRMGTNVSANEVESMVSNLQTTQEPERFRFTFTTPGRDSPPSAPSPGTDSAFSSNPTPSRKKLTKNPNGVYRWEGAGSAKQARQRNRFGSPAFVASSRADRPSLTVPAETPASDNKRRKVTEDASGNARPSGSGSAPNGSVPFPVTSPTTPRSNGVQRQTSPLPSSRLRTPAKPTAPVNPSPLRQAWSDGSSSSSREGDRTSPSLPTKSSKTATFVADLIKETAPPNKPDLSNPYQSASPVGKVGPPRRSVKRPRATGRPAPASKEQKEEEEKRKADEQKKKDEEERMKSMSAQAIIEATVPKGSKRSRPPAHLDGKSAGESSRFSPPQIEAMLTPAKIEYVVEEVQDYTEEDKRSSKRSKPMMAGRGLPSSLGKAAGPDVTVEEIEDVEMQGREKEPATEQPKVNGSRNAQFAGFKTTSIPREPSKLRFSIQPESASPSPASTPAPTPTLPESNSAKSTPPPIQDLSKGFGFSFAPPLPPTATNPVTTPKYVENTTPTSAATDAVKPVQQSAEAVKAQVQALDVKSLPAFSFTFTTTSLLPTSVDHVKARDAVKAISATSLPKFDFNSVNAVASSSTVSSASASTSSTSAAPIKGFDFAAAGMKAPSANKDTWQCGVCMLSNPLSASKCTTCDEPKSGAASTSSTPSNSSSFSGSASKPAATSITLTSSGSAPQPAAQGFNWAAAGMKAPATNPDSWKCDTCGLMSPKGAPQCTTCDEPAPASVGAAVSSSTTTTAPSNIFGGSSTGGGFKPSGLSLPSGGFGLPASNSPTSSGSKPSGFTPSSTGFKTLGLPRSSGSTSSGFKTTGSTASSSGFTLSGFTPSFNTASSSAKPSGFTPAFGSFGSSSSTPAASNPFASTAPSSAPKDSASPSSSSAVVKGFDFAAAGMKPPTQAKDAWACSLCGLSNPSAATSCQTCEQPR</sequence>
<feature type="compositionally biased region" description="Polar residues" evidence="5">
    <location>
        <begin position="158"/>
        <end position="171"/>
    </location>
</feature>
<dbReference type="SUPFAM" id="SSF90209">
    <property type="entry name" value="Ran binding protein zinc finger-like"/>
    <property type="match status" value="1"/>
</dbReference>
<feature type="domain" description="RanBP2-type" evidence="6">
    <location>
        <begin position="807"/>
        <end position="836"/>
    </location>
</feature>
<keyword evidence="3" id="KW-0862">Zinc</keyword>
<feature type="compositionally biased region" description="Low complexity" evidence="5">
    <location>
        <begin position="866"/>
        <end position="900"/>
    </location>
</feature>
<dbReference type="EMBL" id="MU157834">
    <property type="protein sequence ID" value="KAF9531726.1"/>
    <property type="molecule type" value="Genomic_DNA"/>
</dbReference>
<keyword evidence="8" id="KW-1185">Reference proteome</keyword>
<feature type="compositionally biased region" description="Basic and acidic residues" evidence="5">
    <location>
        <begin position="378"/>
        <end position="402"/>
    </location>
</feature>
<keyword evidence="1" id="KW-0479">Metal-binding</keyword>
<dbReference type="Proteomes" id="UP000807306">
    <property type="component" value="Unassembled WGS sequence"/>
</dbReference>
<feature type="compositionally biased region" description="Low complexity" evidence="5">
    <location>
        <begin position="833"/>
        <end position="852"/>
    </location>
</feature>
<accession>A0A9P6EM96</accession>
<dbReference type="PROSITE" id="PS50199">
    <property type="entry name" value="ZF_RANBP2_2"/>
    <property type="match status" value="3"/>
</dbReference>
<organism evidence="7 8">
    <name type="scientific">Crepidotus variabilis</name>
    <dbReference type="NCBI Taxonomy" id="179855"/>
    <lineage>
        <taxon>Eukaryota</taxon>
        <taxon>Fungi</taxon>
        <taxon>Dikarya</taxon>
        <taxon>Basidiomycota</taxon>
        <taxon>Agaricomycotina</taxon>
        <taxon>Agaricomycetes</taxon>
        <taxon>Agaricomycetidae</taxon>
        <taxon>Agaricales</taxon>
        <taxon>Agaricineae</taxon>
        <taxon>Crepidotaceae</taxon>
        <taxon>Crepidotus</taxon>
    </lineage>
</organism>
<dbReference type="SMART" id="SM00547">
    <property type="entry name" value="ZnF_RBZ"/>
    <property type="match status" value="3"/>
</dbReference>
<evidence type="ECO:0000313" key="7">
    <source>
        <dbReference type="EMBL" id="KAF9531726.1"/>
    </source>
</evidence>
<dbReference type="InterPro" id="IPR036443">
    <property type="entry name" value="Znf_RanBP2_sf"/>
</dbReference>
<dbReference type="GO" id="GO:0008270">
    <property type="term" value="F:zinc ion binding"/>
    <property type="evidence" value="ECO:0007669"/>
    <property type="project" value="UniProtKB-KW"/>
</dbReference>
<feature type="compositionally biased region" description="Polar residues" evidence="5">
    <location>
        <begin position="597"/>
        <end position="608"/>
    </location>
</feature>
<dbReference type="PROSITE" id="PS01358">
    <property type="entry name" value="ZF_RANBP2_1"/>
    <property type="match status" value="2"/>
</dbReference>
<feature type="compositionally biased region" description="Low complexity" evidence="5">
    <location>
        <begin position="751"/>
        <end position="770"/>
    </location>
</feature>
<dbReference type="InterPro" id="IPR001876">
    <property type="entry name" value="Znf_RanBP2"/>
</dbReference>
<feature type="region of interest" description="Disordered" evidence="5">
    <location>
        <begin position="461"/>
        <end position="608"/>
    </location>
</feature>
<feature type="compositionally biased region" description="Low complexity" evidence="5">
    <location>
        <begin position="301"/>
        <end position="327"/>
    </location>
</feature>
<evidence type="ECO:0000259" key="6">
    <source>
        <dbReference type="PROSITE" id="PS50199"/>
    </source>
</evidence>
<evidence type="ECO:0000256" key="2">
    <source>
        <dbReference type="ARBA" id="ARBA00022771"/>
    </source>
</evidence>
<feature type="compositionally biased region" description="Polar residues" evidence="5">
    <location>
        <begin position="265"/>
        <end position="281"/>
    </location>
</feature>
<feature type="region of interest" description="Disordered" evidence="5">
    <location>
        <begin position="957"/>
        <end position="989"/>
    </location>
</feature>
<proteinExistence type="predicted"/>
<feature type="region of interest" description="Disordered" evidence="5">
    <location>
        <begin position="1"/>
        <end position="20"/>
    </location>
</feature>
<feature type="compositionally biased region" description="Polar residues" evidence="5">
    <location>
        <begin position="1"/>
        <end position="11"/>
    </location>
</feature>
<keyword evidence="2 4" id="KW-0863">Zinc-finger</keyword>
<feature type="compositionally biased region" description="Polar residues" evidence="5">
    <location>
        <begin position="86"/>
        <end position="95"/>
    </location>
</feature>
<evidence type="ECO:0000256" key="1">
    <source>
        <dbReference type="ARBA" id="ARBA00022723"/>
    </source>
</evidence>
<dbReference type="OrthoDB" id="79830at2759"/>
<feature type="region of interest" description="Disordered" evidence="5">
    <location>
        <begin position="833"/>
        <end position="929"/>
    </location>
</feature>
<dbReference type="AlphaFoldDB" id="A0A9P6EM96"/>
<feature type="compositionally biased region" description="Low complexity" evidence="5">
    <location>
        <begin position="253"/>
        <end position="264"/>
    </location>
</feature>
<feature type="domain" description="RanBP2-type" evidence="6">
    <location>
        <begin position="1008"/>
        <end position="1035"/>
    </location>
</feature>
<feature type="compositionally biased region" description="Polar residues" evidence="5">
    <location>
        <begin position="241"/>
        <end position="251"/>
    </location>
</feature>